<feature type="signal peptide" evidence="3">
    <location>
        <begin position="1"/>
        <end position="29"/>
    </location>
</feature>
<accession>A0A4Q9KBI4</accession>
<keyword evidence="2" id="KW-1133">Transmembrane helix</keyword>
<gene>
    <name evidence="4" type="ORF">ET989_12040</name>
</gene>
<dbReference type="InterPro" id="IPR006311">
    <property type="entry name" value="TAT_signal"/>
</dbReference>
<keyword evidence="3" id="KW-0732">Signal</keyword>
<name>A0A4Q9KBI4_9ACTN</name>
<evidence type="ECO:0000256" key="2">
    <source>
        <dbReference type="SAM" id="Phobius"/>
    </source>
</evidence>
<feature type="transmembrane region" description="Helical" evidence="2">
    <location>
        <begin position="617"/>
        <end position="637"/>
    </location>
</feature>
<dbReference type="Proteomes" id="UP000292373">
    <property type="component" value="Unassembled WGS sequence"/>
</dbReference>
<dbReference type="AlphaFoldDB" id="A0A4Q9KBI4"/>
<organism evidence="4 5">
    <name type="scientific">Propioniciclava sinopodophylli</name>
    <dbReference type="NCBI Taxonomy" id="1837344"/>
    <lineage>
        <taxon>Bacteria</taxon>
        <taxon>Bacillati</taxon>
        <taxon>Actinomycetota</taxon>
        <taxon>Actinomycetes</taxon>
        <taxon>Propionibacteriales</taxon>
        <taxon>Propionibacteriaceae</taxon>
        <taxon>Propioniciclava</taxon>
    </lineage>
</organism>
<keyword evidence="5" id="KW-1185">Reference proteome</keyword>
<evidence type="ECO:0000256" key="1">
    <source>
        <dbReference type="SAM" id="MobiDB-lite"/>
    </source>
</evidence>
<reference evidence="4 5" key="1">
    <citation type="submission" date="2019-01" db="EMBL/GenBank/DDBJ databases">
        <title>Lactibacter flavus gen. nov., sp. nov., a novel bacterium of the family Propionibacteriaceae isolated from raw milk and dairy products.</title>
        <authorList>
            <person name="Huptas C."/>
            <person name="Wenning M."/>
            <person name="Breitenwieser F."/>
            <person name="Doll E."/>
            <person name="Von Neubeck M."/>
            <person name="Busse H.-J."/>
            <person name="Scherer S."/>
        </authorList>
    </citation>
    <scope>NUCLEOTIDE SEQUENCE [LARGE SCALE GENOMIC DNA]</scope>
    <source>
        <strain evidence="4 5">KCTC 33808</strain>
    </source>
</reference>
<proteinExistence type="predicted"/>
<evidence type="ECO:0008006" key="6">
    <source>
        <dbReference type="Google" id="ProtNLM"/>
    </source>
</evidence>
<evidence type="ECO:0000313" key="4">
    <source>
        <dbReference type="EMBL" id="TBT83200.1"/>
    </source>
</evidence>
<sequence>MTTPQPGRRRARLASLVLAAALGFTLASAPPSDATSPSPAPATAQPASPASVTLTSADVTTTTLTLAGTVTNASTEPLTDVSVALWRSDALLRSPEAVSAALEAESTPAGTARVASPTNQFVLVGPDDALAPGASRPFSVSGTLAELGLTQTDATWWVGADATGRHGDGRRTALGQARTLATLPEGTVPVARIIEFSAPPRQLKQNLFTDEGLLADITDGRLAELMSVAEGGDSWVVDPSLLLELQDMADGYRVRGTSGSTAGTGAEQASAWLARLDALTANGSRTLFGSPDLDTVSDLGDESLLAAIRSASEDDAADGLDPVTVVTRPDSAALALAGSLGRPVVAVDVPAPHVRIEVDGTRAIVAHSSALPAATSPLLPDTALNRRAARFATARAAGGEVRWVRTPDDIAEASALPHGFRAAGLPEVGAAEPQPWQLPPLSVRTPALDAAHLATVHALRDRMELYGQAAPDAGVGTLVDAQVARAASAWWVGRTDSLDAWLGALSERLDTPGRAIVSLDATQRFTMTGATSEFPVTVTNHLIDPVTIRLEVVSDNPQRIRLVAPDPVTIAPGASSTVLLEAESAGGGVVRASVHAQTVGGHRLTPDREIVVETTNFGTIGWVIVIVSGVVLVATTAHRVRQVRNRRKGEDG</sequence>
<keyword evidence="2" id="KW-0472">Membrane</keyword>
<dbReference type="OrthoDB" id="5185072at2"/>
<comment type="caution">
    <text evidence="4">The sequence shown here is derived from an EMBL/GenBank/DDBJ whole genome shotgun (WGS) entry which is preliminary data.</text>
</comment>
<dbReference type="PROSITE" id="PS51318">
    <property type="entry name" value="TAT"/>
    <property type="match status" value="1"/>
</dbReference>
<evidence type="ECO:0000313" key="5">
    <source>
        <dbReference type="Proteomes" id="UP000292373"/>
    </source>
</evidence>
<keyword evidence="2" id="KW-0812">Transmembrane</keyword>
<dbReference type="EMBL" id="SDMQ01000013">
    <property type="protein sequence ID" value="TBT83200.1"/>
    <property type="molecule type" value="Genomic_DNA"/>
</dbReference>
<feature type="region of interest" description="Disordered" evidence="1">
    <location>
        <begin position="28"/>
        <end position="53"/>
    </location>
</feature>
<feature type="chain" id="PRO_5039495295" description="Secreted protein" evidence="3">
    <location>
        <begin position="30"/>
        <end position="652"/>
    </location>
</feature>
<protein>
    <recommendedName>
        <fullName evidence="6">Secreted protein</fullName>
    </recommendedName>
</protein>
<dbReference type="RefSeq" id="WP_131169309.1">
    <property type="nucleotide sequence ID" value="NZ_SDMQ01000013.1"/>
</dbReference>
<evidence type="ECO:0000256" key="3">
    <source>
        <dbReference type="SAM" id="SignalP"/>
    </source>
</evidence>